<evidence type="ECO:0000259" key="8">
    <source>
        <dbReference type="Pfam" id="PF03176"/>
    </source>
</evidence>
<dbReference type="SUPFAM" id="SSF82866">
    <property type="entry name" value="Multidrug efflux transporter AcrB transmembrane domain"/>
    <property type="match status" value="2"/>
</dbReference>
<evidence type="ECO:0000256" key="5">
    <source>
        <dbReference type="ARBA" id="ARBA00022989"/>
    </source>
</evidence>
<dbReference type="RefSeq" id="WP_169415931.1">
    <property type="nucleotide sequence ID" value="NZ_JAAXKZ010000169.1"/>
</dbReference>
<keyword evidence="3" id="KW-1003">Cell membrane</keyword>
<keyword evidence="6 7" id="KW-0472">Membrane</keyword>
<comment type="subcellular location">
    <subcellularLocation>
        <location evidence="1">Cell membrane</location>
        <topology evidence="1">Multi-pass membrane protein</topology>
    </subcellularLocation>
</comment>
<feature type="transmembrane region" description="Helical" evidence="7">
    <location>
        <begin position="678"/>
        <end position="699"/>
    </location>
</feature>
<sequence length="752" mass="77785">MGERAPPRGRRRRTLAHGYAAAVVWARWLILVTVVGGTVAAVIQLPGLAGSRAGLSGLVGSGNPAIQAQLDAVARFGLPLLSRTAVVQHDPDGLDPFVQADTVLRALEVDKRTLEAGGAPDSELLLAYPLVNTPLLFPGVDKPYTTIVSYLFIAPTANLGEQDLIAHEYAAGLKRPEGGLVGVTGTIPLQVAQGRIVSESLPLVELATLAAIALIVGLSFRSVVAPMITLVTAAVGYLLADRALGLVGELTGFSAPTQLQPVVVALMLGITTDYSIFFLSGLQRRLREGHSGHDAVRDGVAEYLPIVVVAGLTVAAGVTTLLVAESALFQAFGPGLAITVLVGLAVSTTMVPALLAILGRWTFWPAAGPPAPRDPAGSAPSRLAHTVVPTRFLKIIGRRPVAGAVCVVVLGLLVAASLPLGGLRAAVSPVDTLPADDPVREAAEAAGAGFAPGIIAPTALVVAESGVTAERDKLSELERLLEEQPDVAGVLGPTDQPLPRELGLFLAPDGGAARYLLVLDSDPLGAGAIDGLGELRQRMPALLAAAGLPVAEVSFAGDTALGLSLVDTAAGDLVRVAVAVLLVDLLLLIVFLRALVAPLYLLATSVLAVGASLGLTTWFFQDLLGRDGLIFYVPFAAAVLLISLGSDYNIFSVGYIWEEARRRPLPGALVVAVPRSTRAINAAGITLATSFALVALIPVAPFEELAFAVAIGVLIDAFVVRSLLVPALISLVGRASGWPGRRLTHRPEVQRG</sequence>
<feature type="transmembrane region" description="Helical" evidence="7">
    <location>
        <begin position="336"/>
        <end position="358"/>
    </location>
</feature>
<evidence type="ECO:0000256" key="7">
    <source>
        <dbReference type="SAM" id="Phobius"/>
    </source>
</evidence>
<evidence type="ECO:0000256" key="1">
    <source>
        <dbReference type="ARBA" id="ARBA00004651"/>
    </source>
</evidence>
<dbReference type="GO" id="GO:0005886">
    <property type="term" value="C:plasma membrane"/>
    <property type="evidence" value="ECO:0007669"/>
    <property type="project" value="UniProtKB-SubCell"/>
</dbReference>
<name>A0A848DR94_9PSEU</name>
<feature type="transmembrane region" description="Helical" evidence="7">
    <location>
        <begin position="599"/>
        <end position="620"/>
    </location>
</feature>
<feature type="transmembrane region" description="Helical" evidence="7">
    <location>
        <begin position="705"/>
        <end position="732"/>
    </location>
</feature>
<evidence type="ECO:0000256" key="4">
    <source>
        <dbReference type="ARBA" id="ARBA00022692"/>
    </source>
</evidence>
<feature type="transmembrane region" description="Helical" evidence="7">
    <location>
        <begin position="632"/>
        <end position="657"/>
    </location>
</feature>
<evidence type="ECO:0000313" key="10">
    <source>
        <dbReference type="Proteomes" id="UP000586918"/>
    </source>
</evidence>
<gene>
    <name evidence="9" type="ORF">HF519_27660</name>
</gene>
<keyword evidence="5 7" id="KW-1133">Transmembrane helix</keyword>
<proteinExistence type="inferred from homology"/>
<feature type="domain" description="Membrane transport protein MMPL" evidence="8">
    <location>
        <begin position="173"/>
        <end position="367"/>
    </location>
</feature>
<organism evidence="9 10">
    <name type="scientific">Pseudonocardia bannensis</name>
    <dbReference type="NCBI Taxonomy" id="630973"/>
    <lineage>
        <taxon>Bacteria</taxon>
        <taxon>Bacillati</taxon>
        <taxon>Actinomycetota</taxon>
        <taxon>Actinomycetes</taxon>
        <taxon>Pseudonocardiales</taxon>
        <taxon>Pseudonocardiaceae</taxon>
        <taxon>Pseudonocardia</taxon>
    </lineage>
</organism>
<feature type="transmembrane region" description="Helical" evidence="7">
    <location>
        <begin position="206"/>
        <end position="239"/>
    </location>
</feature>
<dbReference type="InterPro" id="IPR004869">
    <property type="entry name" value="MMPL_dom"/>
</dbReference>
<dbReference type="AlphaFoldDB" id="A0A848DR94"/>
<dbReference type="EMBL" id="JAAXKZ010000169">
    <property type="protein sequence ID" value="NMH95268.1"/>
    <property type="molecule type" value="Genomic_DNA"/>
</dbReference>
<comment type="caution">
    <text evidence="9">The sequence shown here is derived from an EMBL/GenBank/DDBJ whole genome shotgun (WGS) entry which is preliminary data.</text>
</comment>
<evidence type="ECO:0000313" key="9">
    <source>
        <dbReference type="EMBL" id="NMH95268.1"/>
    </source>
</evidence>
<dbReference type="Proteomes" id="UP000586918">
    <property type="component" value="Unassembled WGS sequence"/>
</dbReference>
<feature type="transmembrane region" description="Helical" evidence="7">
    <location>
        <begin position="573"/>
        <end position="592"/>
    </location>
</feature>
<feature type="transmembrane region" description="Helical" evidence="7">
    <location>
        <begin position="401"/>
        <end position="422"/>
    </location>
</feature>
<evidence type="ECO:0000256" key="6">
    <source>
        <dbReference type="ARBA" id="ARBA00023136"/>
    </source>
</evidence>
<dbReference type="PANTHER" id="PTHR33406:SF6">
    <property type="entry name" value="MEMBRANE PROTEIN YDGH-RELATED"/>
    <property type="match status" value="1"/>
</dbReference>
<evidence type="ECO:0000256" key="3">
    <source>
        <dbReference type="ARBA" id="ARBA00022475"/>
    </source>
</evidence>
<dbReference type="PANTHER" id="PTHR33406">
    <property type="entry name" value="MEMBRANE PROTEIN MJ1562-RELATED"/>
    <property type="match status" value="1"/>
</dbReference>
<dbReference type="Pfam" id="PF03176">
    <property type="entry name" value="MMPL"/>
    <property type="match status" value="2"/>
</dbReference>
<feature type="transmembrane region" description="Helical" evidence="7">
    <location>
        <begin position="20"/>
        <end position="43"/>
    </location>
</feature>
<keyword evidence="4 7" id="KW-0812">Transmembrane</keyword>
<keyword evidence="10" id="KW-1185">Reference proteome</keyword>
<reference evidence="9 10" key="1">
    <citation type="submission" date="2020-04" db="EMBL/GenBank/DDBJ databases">
        <authorList>
            <person name="Klaysubun C."/>
            <person name="Duangmal K."/>
            <person name="Lipun K."/>
        </authorList>
    </citation>
    <scope>NUCLEOTIDE SEQUENCE [LARGE SCALE GENOMIC DNA]</scope>
    <source>
        <strain evidence="9 10">DSM 45300</strain>
    </source>
</reference>
<comment type="similarity">
    <text evidence="2">Belongs to the resistance-nodulation-cell division (RND) (TC 2.A.6) family. MmpL subfamily.</text>
</comment>
<dbReference type="InterPro" id="IPR050545">
    <property type="entry name" value="Mycobact_MmpL"/>
</dbReference>
<accession>A0A848DR94</accession>
<feature type="transmembrane region" description="Helical" evidence="7">
    <location>
        <begin position="259"/>
        <end position="282"/>
    </location>
</feature>
<protein>
    <submittedName>
        <fullName evidence="9">MMPL family transporter</fullName>
    </submittedName>
</protein>
<feature type="domain" description="Membrane transport protein MMPL" evidence="8">
    <location>
        <begin position="433"/>
        <end position="741"/>
    </location>
</feature>
<feature type="transmembrane region" description="Helical" evidence="7">
    <location>
        <begin position="303"/>
        <end position="324"/>
    </location>
</feature>
<evidence type="ECO:0000256" key="2">
    <source>
        <dbReference type="ARBA" id="ARBA00010157"/>
    </source>
</evidence>
<dbReference type="Gene3D" id="1.20.1640.10">
    <property type="entry name" value="Multidrug efflux transporter AcrB transmembrane domain"/>
    <property type="match status" value="2"/>
</dbReference>